<evidence type="ECO:0000313" key="9">
    <source>
        <dbReference type="Proteomes" id="UP000494040"/>
    </source>
</evidence>
<dbReference type="KEGG" id="clec:106661685"/>
<proteinExistence type="inferred from homology"/>
<keyword evidence="4 6" id="KW-0175">Coiled coil</keyword>
<accession>A0A8I6SKJ9</accession>
<feature type="region of interest" description="Disordered" evidence="7">
    <location>
        <begin position="132"/>
        <end position="219"/>
    </location>
</feature>
<dbReference type="OrthoDB" id="551633at2759"/>
<dbReference type="OMA" id="GMDFDPN"/>
<evidence type="ECO:0000256" key="6">
    <source>
        <dbReference type="SAM" id="Coils"/>
    </source>
</evidence>
<evidence type="ECO:0000256" key="7">
    <source>
        <dbReference type="SAM" id="MobiDB-lite"/>
    </source>
</evidence>
<protein>
    <recommendedName>
        <fullName evidence="3">Nucleolar protein 12</fullName>
    </recommendedName>
</protein>
<dbReference type="Proteomes" id="UP000494040">
    <property type="component" value="Unassembled WGS sequence"/>
</dbReference>
<dbReference type="Pfam" id="PF09805">
    <property type="entry name" value="Nop25"/>
    <property type="match status" value="1"/>
</dbReference>
<feature type="compositionally biased region" description="Basic and acidic residues" evidence="7">
    <location>
        <begin position="132"/>
        <end position="142"/>
    </location>
</feature>
<feature type="compositionally biased region" description="Polar residues" evidence="7">
    <location>
        <begin position="164"/>
        <end position="173"/>
    </location>
</feature>
<dbReference type="InterPro" id="IPR019186">
    <property type="entry name" value="Nucleolar_protein_12"/>
</dbReference>
<sequence>MDFGEDDEENSIVTARRRKKRINRKTKLHIVFDEEARREFLTGFRKRKQHRRMAAQEELKNQLKAEKKRIKSEAKEQYKKLVHSYKPIPELEEQFAQEFDVDDAKVSVLELDTDLLAKTNFLIGRNRGSEMVKIEKEDPESKGEEEEGVPGMEIKTKKDIQRAMKQSTINSKVFQRKNRIEQLKQKKKSMRQKKETMKIKAKCKKRKKGHLKSKNKSRK</sequence>
<organism evidence="8 9">
    <name type="scientific">Cimex lectularius</name>
    <name type="common">Bed bug</name>
    <name type="synonym">Acanthia lectularia</name>
    <dbReference type="NCBI Taxonomy" id="79782"/>
    <lineage>
        <taxon>Eukaryota</taxon>
        <taxon>Metazoa</taxon>
        <taxon>Ecdysozoa</taxon>
        <taxon>Arthropoda</taxon>
        <taxon>Hexapoda</taxon>
        <taxon>Insecta</taxon>
        <taxon>Pterygota</taxon>
        <taxon>Neoptera</taxon>
        <taxon>Paraneoptera</taxon>
        <taxon>Hemiptera</taxon>
        <taxon>Heteroptera</taxon>
        <taxon>Panheteroptera</taxon>
        <taxon>Cimicomorpha</taxon>
        <taxon>Cimicidae</taxon>
        <taxon>Cimex</taxon>
    </lineage>
</organism>
<dbReference type="EnsemblMetazoa" id="XM_024228281.1">
    <property type="protein sequence ID" value="XP_024084049.1"/>
    <property type="gene ID" value="LOC106661685"/>
</dbReference>
<evidence type="ECO:0000256" key="2">
    <source>
        <dbReference type="ARBA" id="ARBA00007175"/>
    </source>
</evidence>
<dbReference type="GeneID" id="106661685"/>
<comment type="similarity">
    <text evidence="2">Belongs to the RRP17 family.</text>
</comment>
<reference evidence="8" key="1">
    <citation type="submission" date="2022-01" db="UniProtKB">
        <authorList>
            <consortium name="EnsemblMetazoa"/>
        </authorList>
    </citation>
    <scope>IDENTIFICATION</scope>
</reference>
<dbReference type="PANTHER" id="PTHR14577:SF0">
    <property type="entry name" value="NUCLEOLAR PROTEIN 12"/>
    <property type="match status" value="1"/>
</dbReference>
<keyword evidence="5" id="KW-0539">Nucleus</keyword>
<keyword evidence="9" id="KW-1185">Reference proteome</keyword>
<dbReference type="CTD" id="326214"/>
<evidence type="ECO:0000256" key="3">
    <source>
        <dbReference type="ARBA" id="ARBA00015520"/>
    </source>
</evidence>
<feature type="compositionally biased region" description="Basic residues" evidence="7">
    <location>
        <begin position="199"/>
        <end position="219"/>
    </location>
</feature>
<dbReference type="AlphaFoldDB" id="A0A8I6SKJ9"/>
<dbReference type="RefSeq" id="XP_024084049.1">
    <property type="nucleotide sequence ID" value="XM_024228281.1"/>
</dbReference>
<name>A0A8I6SKJ9_CIMLE</name>
<dbReference type="GO" id="GO:0019843">
    <property type="term" value="F:rRNA binding"/>
    <property type="evidence" value="ECO:0007669"/>
    <property type="project" value="TreeGrafter"/>
</dbReference>
<evidence type="ECO:0000256" key="1">
    <source>
        <dbReference type="ARBA" id="ARBA00004604"/>
    </source>
</evidence>
<evidence type="ECO:0000313" key="8">
    <source>
        <dbReference type="EnsemblMetazoa" id="XP_024084049.1"/>
    </source>
</evidence>
<evidence type="ECO:0000256" key="4">
    <source>
        <dbReference type="ARBA" id="ARBA00023054"/>
    </source>
</evidence>
<comment type="subcellular location">
    <subcellularLocation>
        <location evidence="1">Nucleus</location>
        <location evidence="1">Nucleolus</location>
    </subcellularLocation>
</comment>
<dbReference type="GO" id="GO:0005730">
    <property type="term" value="C:nucleolus"/>
    <property type="evidence" value="ECO:0007669"/>
    <property type="project" value="UniProtKB-SubCell"/>
</dbReference>
<feature type="coiled-coil region" evidence="6">
    <location>
        <begin position="46"/>
        <end position="80"/>
    </location>
</feature>
<dbReference type="PANTHER" id="PTHR14577">
    <property type="entry name" value="NUCLEOLAR PROTEIN 12"/>
    <property type="match status" value="1"/>
</dbReference>
<evidence type="ECO:0000256" key="5">
    <source>
        <dbReference type="ARBA" id="ARBA00023242"/>
    </source>
</evidence>